<sequence length="97" mass="10873">MGRFVSWFVDSSTADEKEMLGTTTFGPVYHRGFLHLIRTLFTNSENSDGMAITQKLFCEIEADYGMATAVGIYNEHLLLLCSAGPDEYENQQLVATR</sequence>
<dbReference type="AlphaFoldDB" id="A0A834TBL6"/>
<reference evidence="1" key="1">
    <citation type="submission" date="2020-09" db="EMBL/GenBank/DDBJ databases">
        <title>Genome-Enabled Discovery of Anthraquinone Biosynthesis in Senna tora.</title>
        <authorList>
            <person name="Kang S.-H."/>
            <person name="Pandey R.P."/>
            <person name="Lee C.-M."/>
            <person name="Sim J.-S."/>
            <person name="Jeong J.-T."/>
            <person name="Choi B.-S."/>
            <person name="Jung M."/>
            <person name="Ginzburg D."/>
            <person name="Zhao K."/>
            <person name="Won S.Y."/>
            <person name="Oh T.-J."/>
            <person name="Yu Y."/>
            <person name="Kim N.-H."/>
            <person name="Lee O.R."/>
            <person name="Lee T.-H."/>
            <person name="Bashyal P."/>
            <person name="Kim T.-S."/>
            <person name="Lee W.-H."/>
            <person name="Kawkins C."/>
            <person name="Kim C.-K."/>
            <person name="Kim J.S."/>
            <person name="Ahn B.O."/>
            <person name="Rhee S.Y."/>
            <person name="Sohng J.K."/>
        </authorList>
    </citation>
    <scope>NUCLEOTIDE SEQUENCE</scope>
    <source>
        <tissue evidence="1">Leaf</tissue>
    </source>
</reference>
<evidence type="ECO:0000313" key="1">
    <source>
        <dbReference type="EMBL" id="KAF7818320.1"/>
    </source>
</evidence>
<dbReference type="EMBL" id="JAAIUW010000008">
    <property type="protein sequence ID" value="KAF7818320.1"/>
    <property type="molecule type" value="Genomic_DNA"/>
</dbReference>
<protein>
    <submittedName>
        <fullName evidence="1">Chloroplast stem-loop binding protein of 41 kDa a, chloroplastic</fullName>
    </submittedName>
</protein>
<organism evidence="1 2">
    <name type="scientific">Senna tora</name>
    <dbReference type="NCBI Taxonomy" id="362788"/>
    <lineage>
        <taxon>Eukaryota</taxon>
        <taxon>Viridiplantae</taxon>
        <taxon>Streptophyta</taxon>
        <taxon>Embryophyta</taxon>
        <taxon>Tracheophyta</taxon>
        <taxon>Spermatophyta</taxon>
        <taxon>Magnoliopsida</taxon>
        <taxon>eudicotyledons</taxon>
        <taxon>Gunneridae</taxon>
        <taxon>Pentapetalae</taxon>
        <taxon>rosids</taxon>
        <taxon>fabids</taxon>
        <taxon>Fabales</taxon>
        <taxon>Fabaceae</taxon>
        <taxon>Caesalpinioideae</taxon>
        <taxon>Cassia clade</taxon>
        <taxon>Senna</taxon>
    </lineage>
</organism>
<keyword evidence="2" id="KW-1185">Reference proteome</keyword>
<accession>A0A834TBL6</accession>
<dbReference type="Proteomes" id="UP000634136">
    <property type="component" value="Unassembled WGS sequence"/>
</dbReference>
<evidence type="ECO:0000313" key="2">
    <source>
        <dbReference type="Proteomes" id="UP000634136"/>
    </source>
</evidence>
<name>A0A834TBL6_9FABA</name>
<proteinExistence type="predicted"/>
<gene>
    <name evidence="1" type="ORF">G2W53_023775</name>
</gene>
<comment type="caution">
    <text evidence="1">The sequence shown here is derived from an EMBL/GenBank/DDBJ whole genome shotgun (WGS) entry which is preliminary data.</text>
</comment>